<dbReference type="Proteomes" id="UP000604661">
    <property type="component" value="Unassembled WGS sequence"/>
</dbReference>
<evidence type="ECO:0000256" key="3">
    <source>
        <dbReference type="ARBA" id="ARBA00022475"/>
    </source>
</evidence>
<dbReference type="PROSITE" id="PS51371">
    <property type="entry name" value="CBS"/>
    <property type="match status" value="2"/>
</dbReference>
<evidence type="ECO:0000313" key="17">
    <source>
        <dbReference type="EMBL" id="MBD2560327.1"/>
    </source>
</evidence>
<feature type="domain" description="CBS" evidence="16">
    <location>
        <begin position="309"/>
        <end position="367"/>
    </location>
</feature>
<gene>
    <name evidence="17" type="ORF">H6G95_06770</name>
</gene>
<dbReference type="GO" id="GO:0008233">
    <property type="term" value="F:peptidase activity"/>
    <property type="evidence" value="ECO:0007669"/>
    <property type="project" value="UniProtKB-KW"/>
</dbReference>
<evidence type="ECO:0000256" key="1">
    <source>
        <dbReference type="ARBA" id="ARBA00004651"/>
    </source>
</evidence>
<feature type="transmembrane region" description="Helical" evidence="14">
    <location>
        <begin position="12"/>
        <end position="36"/>
    </location>
</feature>
<feature type="domain" description="CBS" evidence="16">
    <location>
        <begin position="245"/>
        <end position="302"/>
    </location>
</feature>
<evidence type="ECO:0000256" key="5">
    <source>
        <dbReference type="ARBA" id="ARBA00022692"/>
    </source>
</evidence>
<evidence type="ECO:0000256" key="7">
    <source>
        <dbReference type="ARBA" id="ARBA00022737"/>
    </source>
</evidence>
<evidence type="ECO:0000256" key="12">
    <source>
        <dbReference type="ARBA" id="ARBA00023122"/>
    </source>
</evidence>
<evidence type="ECO:0000256" key="11">
    <source>
        <dbReference type="ARBA" id="ARBA00023049"/>
    </source>
</evidence>
<evidence type="ECO:0000256" key="2">
    <source>
        <dbReference type="ARBA" id="ARBA00007931"/>
    </source>
</evidence>
<accession>A0ABR8ERW6</accession>
<keyword evidence="5 14" id="KW-0812">Transmembrane</keyword>
<dbReference type="InterPro" id="IPR016483">
    <property type="entry name" value="UCP006404_Pept_M50_CBS"/>
</dbReference>
<keyword evidence="11 14" id="KW-0482">Metalloprotease</keyword>
<dbReference type="EMBL" id="JACJTE010000005">
    <property type="protein sequence ID" value="MBD2560327.1"/>
    <property type="molecule type" value="Genomic_DNA"/>
</dbReference>
<dbReference type="Gene3D" id="3.10.580.10">
    <property type="entry name" value="CBS-domain"/>
    <property type="match status" value="1"/>
</dbReference>
<dbReference type="PIRSF" id="PIRSF006404">
    <property type="entry name" value="UCP006404_Pept_M50_CBS"/>
    <property type="match status" value="1"/>
</dbReference>
<comment type="caution">
    <text evidence="17">The sequence shown here is derived from an EMBL/GenBank/DDBJ whole genome shotgun (WGS) entry which is preliminary data.</text>
</comment>
<dbReference type="CDD" id="cd06164">
    <property type="entry name" value="S2P-M50_SpoIVFB_CBS"/>
    <property type="match status" value="1"/>
</dbReference>
<dbReference type="SUPFAM" id="SSF54631">
    <property type="entry name" value="CBS-domain pair"/>
    <property type="match status" value="1"/>
</dbReference>
<evidence type="ECO:0000256" key="10">
    <source>
        <dbReference type="ARBA" id="ARBA00022989"/>
    </source>
</evidence>
<feature type="transmembrane region" description="Helical" evidence="14">
    <location>
        <begin position="206"/>
        <end position="223"/>
    </location>
</feature>
<evidence type="ECO:0000256" key="15">
    <source>
        <dbReference type="PROSITE-ProRule" id="PRU00703"/>
    </source>
</evidence>
<organism evidence="17 18">
    <name type="scientific">Nostoc linckia FACHB-391</name>
    <dbReference type="NCBI Taxonomy" id="2692906"/>
    <lineage>
        <taxon>Bacteria</taxon>
        <taxon>Bacillati</taxon>
        <taxon>Cyanobacteriota</taxon>
        <taxon>Cyanophyceae</taxon>
        <taxon>Nostocales</taxon>
        <taxon>Nostocaceae</taxon>
        <taxon>Nostoc</taxon>
    </lineage>
</organism>
<feature type="transmembrane region" description="Helical" evidence="14">
    <location>
        <begin position="103"/>
        <end position="127"/>
    </location>
</feature>
<keyword evidence="6 14" id="KW-0479">Metal-binding</keyword>
<reference evidence="17 18" key="1">
    <citation type="journal article" date="2020" name="ISME J.">
        <title>Comparative genomics reveals insights into cyanobacterial evolution and habitat adaptation.</title>
        <authorList>
            <person name="Chen M.Y."/>
            <person name="Teng W.K."/>
            <person name="Zhao L."/>
            <person name="Hu C.X."/>
            <person name="Zhou Y.K."/>
            <person name="Han B.P."/>
            <person name="Song L.R."/>
            <person name="Shu W.S."/>
        </authorList>
    </citation>
    <scope>NUCLEOTIDE SEQUENCE [LARGE SCALE GENOMIC DNA]</scope>
    <source>
        <strain evidence="17 18">FACHB-391</strain>
    </source>
</reference>
<proteinExistence type="inferred from homology"/>
<keyword evidence="7" id="KW-0677">Repeat</keyword>
<feature type="transmembrane region" description="Helical" evidence="14">
    <location>
        <begin position="139"/>
        <end position="157"/>
    </location>
</feature>
<evidence type="ECO:0000256" key="4">
    <source>
        <dbReference type="ARBA" id="ARBA00022670"/>
    </source>
</evidence>
<keyword evidence="4 14" id="KW-0645">Protease</keyword>
<dbReference type="PANTHER" id="PTHR39188">
    <property type="entry name" value="MEMBRANE-ASSOCIATED ZINC METALLOPROTEASE M50B"/>
    <property type="match status" value="1"/>
</dbReference>
<evidence type="ECO:0000256" key="14">
    <source>
        <dbReference type="PIRNR" id="PIRNR006404"/>
    </source>
</evidence>
<dbReference type="Pfam" id="PF00571">
    <property type="entry name" value="CBS"/>
    <property type="match status" value="1"/>
</dbReference>
<keyword evidence="9 14" id="KW-0862">Zinc</keyword>
<feature type="transmembrane region" description="Helical" evidence="14">
    <location>
        <begin position="74"/>
        <end position="91"/>
    </location>
</feature>
<evidence type="ECO:0000256" key="9">
    <source>
        <dbReference type="ARBA" id="ARBA00022833"/>
    </source>
</evidence>
<keyword evidence="10 14" id="KW-1133">Transmembrane helix</keyword>
<comment type="cofactor">
    <cofactor evidence="14">
        <name>Zn(2+)</name>
        <dbReference type="ChEBI" id="CHEBI:29105"/>
    </cofactor>
    <text evidence="14">Binds 1 zinc ion per subunit.</text>
</comment>
<dbReference type="RefSeq" id="WP_190895601.1">
    <property type="nucleotide sequence ID" value="NZ_JACJTE010000005.1"/>
</dbReference>
<comment type="subcellular location">
    <subcellularLocation>
        <location evidence="1 14">Cell membrane</location>
        <topology evidence="1 14">Multi-pass membrane protein</topology>
    </subcellularLocation>
</comment>
<sequence>MQTNWKIGSLFGIPLFLDPLWFVILGLATLNFGVAYQEWGPVIAWSAGIVMALLLFGSVLLHELGHSLVARSQGIKVNSITLFMFGGIAAIEEESKTPFKAFQVAIAGPLVSIGLFFLLRLGATVIPDTSPLGVMVGDLARINLVVALFNMIPGLPLDGGQVLKSALWQITGNRFQAVHWAAKAGQILGYSAIALGFVVDFVTKELVLGLWIALLGWFAVRNANSYDNVTTLQESLLKVAAADAMTRDFRVIDADQTLRSFADLYLLENSPSQVYFAASDGRYRGLVSIDDFRLTQRSEWETQTLHSIVHPLTEIPTVTEATSIAEVINKLENEQLPRITVLSPAGAVAGVIDRGDIVRALAQKLNLRITDAEIKRIKEEASYPPGLQLGVIAKSITEIKAESPSAFSLGSVKN</sequence>
<evidence type="ECO:0000259" key="16">
    <source>
        <dbReference type="PROSITE" id="PS51371"/>
    </source>
</evidence>
<dbReference type="InterPro" id="IPR046342">
    <property type="entry name" value="CBS_dom_sf"/>
</dbReference>
<comment type="similarity">
    <text evidence="2 14">Belongs to the peptidase M50B family.</text>
</comment>
<feature type="transmembrane region" description="Helical" evidence="14">
    <location>
        <begin position="42"/>
        <end position="62"/>
    </location>
</feature>
<dbReference type="GO" id="GO:0006508">
    <property type="term" value="P:proteolysis"/>
    <property type="evidence" value="ECO:0007669"/>
    <property type="project" value="UniProtKB-KW"/>
</dbReference>
<dbReference type="PANTHER" id="PTHR39188:SF3">
    <property type="entry name" value="STAGE IV SPORULATION PROTEIN FB"/>
    <property type="match status" value="1"/>
</dbReference>
<dbReference type="SMART" id="SM00116">
    <property type="entry name" value="CBS"/>
    <property type="match status" value="1"/>
</dbReference>
<evidence type="ECO:0000256" key="6">
    <source>
        <dbReference type="ARBA" id="ARBA00022723"/>
    </source>
</evidence>
<evidence type="ECO:0000256" key="13">
    <source>
        <dbReference type="ARBA" id="ARBA00023136"/>
    </source>
</evidence>
<name>A0ABR8ERW6_NOSLI</name>
<dbReference type="Pfam" id="PF02163">
    <property type="entry name" value="Peptidase_M50"/>
    <property type="match status" value="2"/>
</dbReference>
<keyword evidence="12 15" id="KW-0129">CBS domain</keyword>
<keyword evidence="18" id="KW-1185">Reference proteome</keyword>
<keyword evidence="8 14" id="KW-0378">Hydrolase</keyword>
<evidence type="ECO:0000256" key="8">
    <source>
        <dbReference type="ARBA" id="ARBA00022801"/>
    </source>
</evidence>
<protein>
    <recommendedName>
        <fullName evidence="14">Zinc metalloprotease</fullName>
    </recommendedName>
</protein>
<dbReference type="InterPro" id="IPR000644">
    <property type="entry name" value="CBS_dom"/>
</dbReference>
<keyword evidence="13 14" id="KW-0472">Membrane</keyword>
<keyword evidence="3 14" id="KW-1003">Cell membrane</keyword>
<dbReference type="CDD" id="cd04639">
    <property type="entry name" value="CBS_pair_peptidase_M50"/>
    <property type="match status" value="1"/>
</dbReference>
<evidence type="ECO:0000313" key="18">
    <source>
        <dbReference type="Proteomes" id="UP000604661"/>
    </source>
</evidence>
<dbReference type="InterPro" id="IPR008915">
    <property type="entry name" value="Peptidase_M50"/>
</dbReference>